<dbReference type="GO" id="GO:0071973">
    <property type="term" value="P:bacterial-type flagellum-dependent cell motility"/>
    <property type="evidence" value="ECO:0007669"/>
    <property type="project" value="InterPro"/>
</dbReference>
<dbReference type="Proteomes" id="UP000593719">
    <property type="component" value="Chromosome"/>
</dbReference>
<dbReference type="GO" id="GO:0009425">
    <property type="term" value="C:bacterial-type flagellum basal body"/>
    <property type="evidence" value="ECO:0007669"/>
    <property type="project" value="InterPro"/>
</dbReference>
<name>A0A7M1B3A0_9BACT</name>
<dbReference type="InterPro" id="IPR028976">
    <property type="entry name" value="CheC-like_sf"/>
</dbReference>
<protein>
    <recommendedName>
        <fullName evidence="3">Flagellar motor switch protein FliN</fullName>
    </recommendedName>
</protein>
<keyword evidence="5" id="KW-0145">Chemotaxis</keyword>
<keyword evidence="4" id="KW-1003">Cell membrane</keyword>
<comment type="subcellular location">
    <subcellularLocation>
        <location evidence="1">Cell membrane</location>
        <topology evidence="1">Peripheral membrane protein</topology>
        <orientation evidence="1">Cytoplasmic side</orientation>
    </subcellularLocation>
</comment>
<comment type="function">
    <text evidence="8">FliM is one of three proteins (FliG, FliN, FliM) that forms the rotor-mounted switch complex (C ring), located at the base of the basal body. This complex interacts with the CheY and CheZ chemotaxis proteins, in addition to contacting components of the motor that determine the direction of flagellar rotation.</text>
</comment>
<evidence type="ECO:0000256" key="9">
    <source>
        <dbReference type="SAM" id="MobiDB-lite"/>
    </source>
</evidence>
<evidence type="ECO:0000256" key="1">
    <source>
        <dbReference type="ARBA" id="ARBA00004413"/>
    </source>
</evidence>
<dbReference type="AlphaFoldDB" id="A0A7M1B3A0"/>
<dbReference type="PANTHER" id="PTHR43484">
    <property type="match status" value="1"/>
</dbReference>
<evidence type="ECO:0000313" key="12">
    <source>
        <dbReference type="Proteomes" id="UP000593719"/>
    </source>
</evidence>
<dbReference type="PANTHER" id="PTHR43484:SF1">
    <property type="entry name" value="FLAGELLAR MOTOR SWITCH PROTEIN FLIN"/>
    <property type="match status" value="1"/>
</dbReference>
<evidence type="ECO:0000256" key="8">
    <source>
        <dbReference type="ARBA" id="ARBA00025044"/>
    </source>
</evidence>
<organism evidence="11 12">
    <name type="scientific">Sulfurimonas sediminis</name>
    <dbReference type="NCBI Taxonomy" id="2590020"/>
    <lineage>
        <taxon>Bacteria</taxon>
        <taxon>Pseudomonadati</taxon>
        <taxon>Campylobacterota</taxon>
        <taxon>Epsilonproteobacteria</taxon>
        <taxon>Campylobacterales</taxon>
        <taxon>Sulfurimonadaceae</taxon>
        <taxon>Sulfurimonas</taxon>
    </lineage>
</organism>
<sequence>MSDFIKLFEDETVGTIEALIGTAPTLELKEKQELSIISNIVPPIVLVKIKVSGDVDAEAMVALPPNLAASLSDMMMGEEASEREDVSEDDMDATKEIVSNIFGAIANTLSAQKELPVLSFSIENIELVGDNDEVSLESFSRMYIYKFNLESVHSLLMFIIDEKLKNLLFPSESSEETVDAHEHTSSTGTSEHVTSNCEEDITLSSEEMKNIALIMDVKLPVKVRIGKKRMLLKDVLNMDIGSVIELNQLANDPLDILVDNHVIAQGEVVIVDGNFGIQVTTIGTKKERLTQLKG</sequence>
<evidence type="ECO:0000259" key="10">
    <source>
        <dbReference type="Pfam" id="PF01052"/>
    </source>
</evidence>
<dbReference type="InterPro" id="IPR001543">
    <property type="entry name" value="FliN-like_C"/>
</dbReference>
<keyword evidence="11" id="KW-0966">Cell projection</keyword>
<dbReference type="NCBIfam" id="TIGR02480">
    <property type="entry name" value="fliN"/>
    <property type="match status" value="1"/>
</dbReference>
<dbReference type="GO" id="GO:0005886">
    <property type="term" value="C:plasma membrane"/>
    <property type="evidence" value="ECO:0007669"/>
    <property type="project" value="UniProtKB-SubCell"/>
</dbReference>
<evidence type="ECO:0000256" key="3">
    <source>
        <dbReference type="ARBA" id="ARBA00021897"/>
    </source>
</evidence>
<dbReference type="PRINTS" id="PR00956">
    <property type="entry name" value="FLGMOTORFLIN"/>
</dbReference>
<dbReference type="Pfam" id="PF01052">
    <property type="entry name" value="FliMN_C"/>
    <property type="match status" value="1"/>
</dbReference>
<dbReference type="GO" id="GO:0006935">
    <property type="term" value="P:chemotaxis"/>
    <property type="evidence" value="ECO:0007669"/>
    <property type="project" value="UniProtKB-KW"/>
</dbReference>
<keyword evidence="6" id="KW-0283">Flagellar rotation</keyword>
<proteinExistence type="inferred from homology"/>
<dbReference type="InterPro" id="IPR001172">
    <property type="entry name" value="FliN_T3SS_HrcQb"/>
</dbReference>
<accession>A0A7M1B3A0</accession>
<dbReference type="KEGG" id="ssei:FJR45_03985"/>
<feature type="region of interest" description="Disordered" evidence="9">
    <location>
        <begin position="176"/>
        <end position="196"/>
    </location>
</feature>
<dbReference type="InterPro" id="IPR012826">
    <property type="entry name" value="FliN"/>
</dbReference>
<feature type="domain" description="Flagellar motor switch protein FliN-like C-terminal" evidence="10">
    <location>
        <begin position="213"/>
        <end position="282"/>
    </location>
</feature>
<dbReference type="InterPro" id="IPR051469">
    <property type="entry name" value="FliN/MopA/SpaO"/>
</dbReference>
<evidence type="ECO:0000313" key="11">
    <source>
        <dbReference type="EMBL" id="QOP43152.1"/>
    </source>
</evidence>
<dbReference type="InterPro" id="IPR036429">
    <property type="entry name" value="SpoA-like_sf"/>
</dbReference>
<evidence type="ECO:0000256" key="4">
    <source>
        <dbReference type="ARBA" id="ARBA00022475"/>
    </source>
</evidence>
<dbReference type="SUPFAM" id="SSF101801">
    <property type="entry name" value="Surface presentation of antigens (SPOA)"/>
    <property type="match status" value="1"/>
</dbReference>
<feature type="compositionally biased region" description="Polar residues" evidence="9">
    <location>
        <begin position="185"/>
        <end position="196"/>
    </location>
</feature>
<gene>
    <name evidence="11" type="primary">fliY</name>
    <name evidence="11" type="ORF">FJR45_03985</name>
</gene>
<dbReference type="NCBIfam" id="NF006272">
    <property type="entry name" value="PRK08432.1"/>
    <property type="match status" value="1"/>
</dbReference>
<dbReference type="GO" id="GO:0003774">
    <property type="term" value="F:cytoskeletal motor activity"/>
    <property type="evidence" value="ECO:0007669"/>
    <property type="project" value="InterPro"/>
</dbReference>
<comment type="similarity">
    <text evidence="2">Belongs to the FliN/MopA/SpaO family.</text>
</comment>
<keyword evidence="11" id="KW-0969">Cilium</keyword>
<reference evidence="11 12" key="1">
    <citation type="submission" date="2019-06" db="EMBL/GenBank/DDBJ databases">
        <title>Sulfurimonas gotlandica sp. nov., a chemoautotrophic and psychrotolerant epsilonproteobacterium isolated from a pelagic redoxcline, and an emended description of the genus Sulfurimonas.</title>
        <authorList>
            <person name="Wang S."/>
            <person name="Jiang L."/>
            <person name="Shao Z."/>
        </authorList>
    </citation>
    <scope>NUCLEOTIDE SEQUENCE [LARGE SCALE GENOMIC DNA]</scope>
    <source>
        <strain evidence="11 12">S2-6</strain>
    </source>
</reference>
<evidence type="ECO:0000256" key="2">
    <source>
        <dbReference type="ARBA" id="ARBA00009226"/>
    </source>
</evidence>
<dbReference type="SUPFAM" id="SSF103039">
    <property type="entry name" value="CheC-like"/>
    <property type="match status" value="1"/>
</dbReference>
<evidence type="ECO:0000256" key="7">
    <source>
        <dbReference type="ARBA" id="ARBA00023136"/>
    </source>
</evidence>
<dbReference type="Gene3D" id="3.40.1550.10">
    <property type="entry name" value="CheC-like"/>
    <property type="match status" value="1"/>
</dbReference>
<evidence type="ECO:0000256" key="6">
    <source>
        <dbReference type="ARBA" id="ARBA00022779"/>
    </source>
</evidence>
<keyword evidence="11" id="KW-0282">Flagellum</keyword>
<keyword evidence="7" id="KW-0472">Membrane</keyword>
<evidence type="ECO:0000256" key="5">
    <source>
        <dbReference type="ARBA" id="ARBA00022500"/>
    </source>
</evidence>
<dbReference type="EMBL" id="CP041235">
    <property type="protein sequence ID" value="QOP43152.1"/>
    <property type="molecule type" value="Genomic_DNA"/>
</dbReference>
<dbReference type="Gene3D" id="2.30.330.10">
    <property type="entry name" value="SpoA-like"/>
    <property type="match status" value="1"/>
</dbReference>
<keyword evidence="12" id="KW-1185">Reference proteome</keyword>
<dbReference type="RefSeq" id="WP_193151457.1">
    <property type="nucleotide sequence ID" value="NZ_CP041235.1"/>
</dbReference>